<dbReference type="PANTHER" id="PTHR23206">
    <property type="entry name" value="MASK PROTEIN"/>
    <property type="match status" value="1"/>
</dbReference>
<dbReference type="SUPFAM" id="SSF54791">
    <property type="entry name" value="Eukaryotic type KH-domain (KH-domain type I)"/>
    <property type="match status" value="1"/>
</dbReference>
<dbReference type="Pfam" id="PF00013">
    <property type="entry name" value="KH_1"/>
    <property type="match status" value="1"/>
</dbReference>
<dbReference type="GO" id="GO:0005737">
    <property type="term" value="C:cytoplasm"/>
    <property type="evidence" value="ECO:0007669"/>
    <property type="project" value="TreeGrafter"/>
</dbReference>
<organism evidence="8 9">
    <name type="scientific">Steinernema carpocapsae</name>
    <name type="common">Entomopathogenic nematode</name>
    <dbReference type="NCBI Taxonomy" id="34508"/>
    <lineage>
        <taxon>Eukaryota</taxon>
        <taxon>Metazoa</taxon>
        <taxon>Ecdysozoa</taxon>
        <taxon>Nematoda</taxon>
        <taxon>Chromadorea</taxon>
        <taxon>Rhabditida</taxon>
        <taxon>Tylenchina</taxon>
        <taxon>Panagrolaimomorpha</taxon>
        <taxon>Strongyloidoidea</taxon>
        <taxon>Steinernematidae</taxon>
        <taxon>Steinernema</taxon>
    </lineage>
</organism>
<gene>
    <name evidence="8" type="ORF">L596_021733</name>
</gene>
<feature type="compositionally biased region" description="Pro residues" evidence="5">
    <location>
        <begin position="441"/>
        <end position="467"/>
    </location>
</feature>
<dbReference type="AlphaFoldDB" id="A0A4U5MKF7"/>
<accession>A0A4U5MKF7</accession>
<evidence type="ECO:0000313" key="8">
    <source>
        <dbReference type="EMBL" id="TKR69593.1"/>
    </source>
</evidence>
<dbReference type="InterPro" id="IPR051631">
    <property type="entry name" value="Ankyrin-KH/SAM_domain"/>
</dbReference>
<dbReference type="InterPro" id="IPR004088">
    <property type="entry name" value="KH_dom_type_1"/>
</dbReference>
<dbReference type="InterPro" id="IPR036612">
    <property type="entry name" value="KH_dom_type_1_sf"/>
</dbReference>
<keyword evidence="1" id="KW-0677">Repeat</keyword>
<reference evidence="8 9" key="2">
    <citation type="journal article" date="2019" name="G3 (Bethesda)">
        <title>Hybrid Assembly of the Genome of the Entomopathogenic Nematode Steinernema carpocapsae Identifies the X-Chromosome.</title>
        <authorList>
            <person name="Serra L."/>
            <person name="Macchietto M."/>
            <person name="Macias-Munoz A."/>
            <person name="McGill C.J."/>
            <person name="Rodriguez I.M."/>
            <person name="Rodriguez B."/>
            <person name="Murad R."/>
            <person name="Mortazavi A."/>
        </authorList>
    </citation>
    <scope>NUCLEOTIDE SEQUENCE [LARGE SCALE GENOMIC DNA]</scope>
    <source>
        <strain evidence="8 9">ALL</strain>
    </source>
</reference>
<evidence type="ECO:0000256" key="5">
    <source>
        <dbReference type="SAM" id="MobiDB-lite"/>
    </source>
</evidence>
<dbReference type="SMART" id="SM00322">
    <property type="entry name" value="KH"/>
    <property type="match status" value="1"/>
</dbReference>
<keyword evidence="2" id="KW-0040">ANK repeat</keyword>
<dbReference type="GO" id="GO:0003723">
    <property type="term" value="F:RNA binding"/>
    <property type="evidence" value="ECO:0007669"/>
    <property type="project" value="UniProtKB-UniRule"/>
</dbReference>
<dbReference type="GO" id="GO:0045087">
    <property type="term" value="P:innate immune response"/>
    <property type="evidence" value="ECO:0007669"/>
    <property type="project" value="TreeGrafter"/>
</dbReference>
<dbReference type="PROSITE" id="PS50084">
    <property type="entry name" value="KH_TYPE_1"/>
    <property type="match status" value="1"/>
</dbReference>
<dbReference type="InterPro" id="IPR004087">
    <property type="entry name" value="KH_dom"/>
</dbReference>
<feature type="transmembrane region" description="Helical" evidence="6">
    <location>
        <begin position="6"/>
        <end position="33"/>
    </location>
</feature>
<dbReference type="Gene3D" id="3.30.1370.10">
    <property type="entry name" value="K Homology domain, type 1"/>
    <property type="match status" value="1"/>
</dbReference>
<proteinExistence type="predicted"/>
<feature type="domain" description="K Homology" evidence="7">
    <location>
        <begin position="312"/>
        <end position="383"/>
    </location>
</feature>
<keyword evidence="6" id="KW-0812">Transmembrane</keyword>
<keyword evidence="9" id="KW-1185">Reference proteome</keyword>
<keyword evidence="3" id="KW-0175">Coiled coil</keyword>
<evidence type="ECO:0000313" key="9">
    <source>
        <dbReference type="Proteomes" id="UP000298663"/>
    </source>
</evidence>
<evidence type="ECO:0000256" key="3">
    <source>
        <dbReference type="ARBA" id="ARBA00023054"/>
    </source>
</evidence>
<keyword evidence="6" id="KW-0472">Membrane</keyword>
<evidence type="ECO:0000259" key="7">
    <source>
        <dbReference type="SMART" id="SM00322"/>
    </source>
</evidence>
<keyword evidence="4" id="KW-0694">RNA-binding</keyword>
<protein>
    <recommendedName>
        <fullName evidence="7">K Homology domain-containing protein</fullName>
    </recommendedName>
</protein>
<dbReference type="EMBL" id="AZBU02000007">
    <property type="protein sequence ID" value="TKR69593.1"/>
    <property type="molecule type" value="Genomic_DNA"/>
</dbReference>
<feature type="region of interest" description="Disordered" evidence="5">
    <location>
        <begin position="398"/>
        <end position="467"/>
    </location>
</feature>
<evidence type="ECO:0000256" key="1">
    <source>
        <dbReference type="ARBA" id="ARBA00022737"/>
    </source>
</evidence>
<dbReference type="Proteomes" id="UP000298663">
    <property type="component" value="Unassembled WGS sequence"/>
</dbReference>
<reference evidence="8 9" key="1">
    <citation type="journal article" date="2015" name="Genome Biol.">
        <title>Comparative genomics of Steinernema reveals deeply conserved gene regulatory networks.</title>
        <authorList>
            <person name="Dillman A.R."/>
            <person name="Macchietto M."/>
            <person name="Porter C.F."/>
            <person name="Rogers A."/>
            <person name="Williams B."/>
            <person name="Antoshechkin I."/>
            <person name="Lee M.M."/>
            <person name="Goodwin Z."/>
            <person name="Lu X."/>
            <person name="Lewis E.E."/>
            <person name="Goodrich-Blair H."/>
            <person name="Stock S.P."/>
            <person name="Adams B.J."/>
            <person name="Sternberg P.W."/>
            <person name="Mortazavi A."/>
        </authorList>
    </citation>
    <scope>NUCLEOTIDE SEQUENCE [LARGE SCALE GENOMIC DNA]</scope>
    <source>
        <strain evidence="8 9">ALL</strain>
    </source>
</reference>
<sequence length="631" mass="70526">MKNERLMLQIASCVFAVCLVLVFPVSFFVAYLVTTENFTRPKNDAVYLDRAHKMDEKFLDHFNYFLSAKKDLLYVLSHHLSAQESLARTIHPEYRTELALKLLHDELETNANSARLTKVVGRVLESIGSRWTLKMEHYLANYMSSVTHRSPDGEALKQILDSSNREVTMVKETLHNASIFADEKIEAYWTKYKASHFPGISQTCLDPFPLEDTIVNILESVLYFKGTCRARYQKTYWTEDEVKMLSAWTYLFVVCVVFGAFGLGYGVDLGPIYTPPFSLRIDYIDHLYKCSDFICPSSVPLIMLKKGASGEHDGSQVLKLTSSQIGRVIGRSGANINAIRDATNASIDIQKLSTREDGRRTVTVRGGRKAVGKAVGIIELMLKDHDANVETVITRVLEGPTPSRRSSSSSSSDVNYDSDDAFLTVKQPKKSTRNAATSPIHTPPRSPSPPPTTSRPVPVPAMNPSPLEIPSPMMSDASDPVDPFNTFAFGAPSPPQQNFDFWSGEMPRIPPIGTRSNATPKFPENISRAMRPTPSQSSVSTSDSHVDPFGSAFNFGMWGVEMPRLPRHFGLPSNSPFHTDVIGLENSPNPFDAFDFQNFPTHHASLGRYREELDRIWGVKRNTYPANPWNS</sequence>
<feature type="compositionally biased region" description="Low complexity" evidence="5">
    <location>
        <begin position="403"/>
        <end position="412"/>
    </location>
</feature>
<name>A0A4U5MKF7_STECR</name>
<evidence type="ECO:0000256" key="2">
    <source>
        <dbReference type="ARBA" id="ARBA00023043"/>
    </source>
</evidence>
<dbReference type="STRING" id="34508.A0A4U5MKF7"/>
<comment type="caution">
    <text evidence="8">The sequence shown here is derived from an EMBL/GenBank/DDBJ whole genome shotgun (WGS) entry which is preliminary data.</text>
</comment>
<evidence type="ECO:0000256" key="6">
    <source>
        <dbReference type="SAM" id="Phobius"/>
    </source>
</evidence>
<dbReference type="OrthoDB" id="10071877at2759"/>
<dbReference type="PANTHER" id="PTHR23206:SF8">
    <property type="entry name" value="ANKYRIN REPEAT AND KH DOMAIN-CONTAINING 1"/>
    <property type="match status" value="1"/>
</dbReference>
<evidence type="ECO:0000256" key="4">
    <source>
        <dbReference type="PROSITE-ProRule" id="PRU00117"/>
    </source>
</evidence>
<keyword evidence="6" id="KW-1133">Transmembrane helix</keyword>
<feature type="transmembrane region" description="Helical" evidence="6">
    <location>
        <begin position="247"/>
        <end position="267"/>
    </location>
</feature>